<protein>
    <submittedName>
        <fullName evidence="2">Stage III sporulation protein AG</fullName>
    </submittedName>
</protein>
<dbReference type="Proteomes" id="UP000665043">
    <property type="component" value="Chromosome"/>
</dbReference>
<evidence type="ECO:0000313" key="3">
    <source>
        <dbReference type="Proteomes" id="UP000665043"/>
    </source>
</evidence>
<feature type="transmembrane region" description="Helical" evidence="1">
    <location>
        <begin position="25"/>
        <end position="45"/>
    </location>
</feature>
<keyword evidence="1" id="KW-0812">Transmembrane</keyword>
<dbReference type="NCBIfam" id="TIGR02830">
    <property type="entry name" value="spore_III_AG"/>
    <property type="match status" value="1"/>
</dbReference>
<organism evidence="2 3">
    <name type="scientific">Sediminibacillus dalangtanensis</name>
    <dbReference type="NCBI Taxonomy" id="2729421"/>
    <lineage>
        <taxon>Bacteria</taxon>
        <taxon>Bacillati</taxon>
        <taxon>Bacillota</taxon>
        <taxon>Bacilli</taxon>
        <taxon>Bacillales</taxon>
        <taxon>Bacillaceae</taxon>
        <taxon>Sediminibacillus</taxon>
    </lineage>
</organism>
<name>A0ABX7VZC2_9BACI</name>
<keyword evidence="3" id="KW-1185">Reference proteome</keyword>
<sequence length="216" mass="24142">MNNPLKKLLSHVKLKQDEDNKPTKLAYLLIVGLVGLLLILVSGIFSPEKNSEDNMLSVTPDSNTNDQETFLNKKEETVAEKDEEIADLEGNYESELTALLEKIQGVSDVEAMVNLDSTKQKVYEKNLIIGTQTTDETDQNGGERTLEDSTREQEVVLVRQGDKEVPLLVHTKKPDVRGVLVVAKGVDHMQVKQWVVEAVSRVLDVPTHRISVMPKK</sequence>
<gene>
    <name evidence="2" type="primary">spoIIIAG</name>
    <name evidence="2" type="ORF">ERJ70_11080</name>
</gene>
<keyword evidence="1" id="KW-1133">Transmembrane helix</keyword>
<dbReference type="InterPro" id="IPR014195">
    <property type="entry name" value="Spore_III_AG"/>
</dbReference>
<evidence type="ECO:0000313" key="2">
    <source>
        <dbReference type="EMBL" id="QTM99792.1"/>
    </source>
</evidence>
<proteinExistence type="predicted"/>
<dbReference type="RefSeq" id="WP_209364962.1">
    <property type="nucleotide sequence ID" value="NZ_CP046956.1"/>
</dbReference>
<dbReference type="EMBL" id="CP046956">
    <property type="protein sequence ID" value="QTM99792.1"/>
    <property type="molecule type" value="Genomic_DNA"/>
</dbReference>
<reference evidence="2 3" key="1">
    <citation type="submission" date="2019-12" db="EMBL/GenBank/DDBJ databases">
        <title>The whole genome sequencing of a strain isolated from a Mars analog, Dalangtan Playa.</title>
        <authorList>
            <person name="Huang T."/>
        </authorList>
    </citation>
    <scope>NUCLEOTIDE SEQUENCE [LARGE SCALE GENOMIC DNA]</scope>
    <source>
        <strain evidence="2 3">DP4-553-S</strain>
    </source>
</reference>
<keyword evidence="1" id="KW-0472">Membrane</keyword>
<evidence type="ECO:0000256" key="1">
    <source>
        <dbReference type="SAM" id="Phobius"/>
    </source>
</evidence>
<accession>A0ABX7VZC2</accession>